<gene>
    <name evidence="2" type="ORF">EDD29_7251</name>
</gene>
<dbReference type="AlphaFoldDB" id="A0A3N1D7Q5"/>
<keyword evidence="3" id="KW-1185">Reference proteome</keyword>
<sequence>MMFMPPSLDDLTWPVTTPRLLIRRAGPADTAPIWDRYRHLESVRWWLSGGDHDFAAFAEKYSDPTRLGGLLVIERDGEIIGDLMLRLGDVWAQFPAPEDPLRQAEIGWCLAPDAQGHGYASEAARELLRISFEDLSLHRVTAFCFTGNTPSWRLMEKLGMRREQHTLKDSVHSSGEILDSYGYALLAEEWRAQERPAPRSASKPSLHEA</sequence>
<evidence type="ECO:0000259" key="1">
    <source>
        <dbReference type="PROSITE" id="PS51186"/>
    </source>
</evidence>
<organism evidence="2 3">
    <name type="scientific">Actinocorallia herbida</name>
    <dbReference type="NCBI Taxonomy" id="58109"/>
    <lineage>
        <taxon>Bacteria</taxon>
        <taxon>Bacillati</taxon>
        <taxon>Actinomycetota</taxon>
        <taxon>Actinomycetes</taxon>
        <taxon>Streptosporangiales</taxon>
        <taxon>Thermomonosporaceae</taxon>
        <taxon>Actinocorallia</taxon>
    </lineage>
</organism>
<dbReference type="Proteomes" id="UP000272400">
    <property type="component" value="Unassembled WGS sequence"/>
</dbReference>
<dbReference type="CDD" id="cd04301">
    <property type="entry name" value="NAT_SF"/>
    <property type="match status" value="1"/>
</dbReference>
<dbReference type="InterPro" id="IPR000182">
    <property type="entry name" value="GNAT_dom"/>
</dbReference>
<evidence type="ECO:0000313" key="3">
    <source>
        <dbReference type="Proteomes" id="UP000272400"/>
    </source>
</evidence>
<dbReference type="EMBL" id="RJKE01000001">
    <property type="protein sequence ID" value="ROO89554.1"/>
    <property type="molecule type" value="Genomic_DNA"/>
</dbReference>
<accession>A0A3N1D7Q5</accession>
<name>A0A3N1D7Q5_9ACTN</name>
<dbReference type="InterPro" id="IPR051531">
    <property type="entry name" value="N-acetyltransferase"/>
</dbReference>
<comment type="caution">
    <text evidence="2">The sequence shown here is derived from an EMBL/GenBank/DDBJ whole genome shotgun (WGS) entry which is preliminary data.</text>
</comment>
<dbReference type="InterPro" id="IPR016181">
    <property type="entry name" value="Acyl_CoA_acyltransferase"/>
</dbReference>
<keyword evidence="2" id="KW-0808">Transferase</keyword>
<dbReference type="PANTHER" id="PTHR43792">
    <property type="entry name" value="GNAT FAMILY, PUTATIVE (AFU_ORTHOLOGUE AFUA_3G00765)-RELATED-RELATED"/>
    <property type="match status" value="1"/>
</dbReference>
<dbReference type="PANTHER" id="PTHR43792:SF1">
    <property type="entry name" value="N-ACETYLTRANSFERASE DOMAIN-CONTAINING PROTEIN"/>
    <property type="match status" value="1"/>
</dbReference>
<reference evidence="2 3" key="1">
    <citation type="submission" date="2018-11" db="EMBL/GenBank/DDBJ databases">
        <title>Sequencing the genomes of 1000 actinobacteria strains.</title>
        <authorList>
            <person name="Klenk H.-P."/>
        </authorList>
    </citation>
    <scope>NUCLEOTIDE SEQUENCE [LARGE SCALE GENOMIC DNA]</scope>
    <source>
        <strain evidence="2 3">DSM 44254</strain>
    </source>
</reference>
<dbReference type="SUPFAM" id="SSF55729">
    <property type="entry name" value="Acyl-CoA N-acyltransferases (Nat)"/>
    <property type="match status" value="1"/>
</dbReference>
<dbReference type="Gene3D" id="3.40.630.30">
    <property type="match status" value="1"/>
</dbReference>
<dbReference type="PROSITE" id="PS51186">
    <property type="entry name" value="GNAT"/>
    <property type="match status" value="1"/>
</dbReference>
<protein>
    <submittedName>
        <fullName evidence="2">RimJ/RimL family protein N-acetyltransferase</fullName>
    </submittedName>
</protein>
<dbReference type="GO" id="GO:0016747">
    <property type="term" value="F:acyltransferase activity, transferring groups other than amino-acyl groups"/>
    <property type="evidence" value="ECO:0007669"/>
    <property type="project" value="InterPro"/>
</dbReference>
<feature type="domain" description="N-acetyltransferase" evidence="1">
    <location>
        <begin position="20"/>
        <end position="188"/>
    </location>
</feature>
<evidence type="ECO:0000313" key="2">
    <source>
        <dbReference type="EMBL" id="ROO89554.1"/>
    </source>
</evidence>
<dbReference type="Pfam" id="PF13302">
    <property type="entry name" value="Acetyltransf_3"/>
    <property type="match status" value="1"/>
</dbReference>
<proteinExistence type="predicted"/>